<reference evidence="2 3" key="1">
    <citation type="journal article" date="2014" name="PLoS Genet.">
        <title>The Genome of Spironucleus salmonicida Highlights a Fish Pathogen Adapted to Fluctuating Environments.</title>
        <authorList>
            <person name="Xu F."/>
            <person name="Jerlstrom-Hultqvist J."/>
            <person name="Einarsson E."/>
            <person name="Astvaldsson A."/>
            <person name="Svard S.G."/>
            <person name="Andersson J.O."/>
        </authorList>
    </citation>
    <scope>NUCLEOTIDE SEQUENCE</scope>
    <source>
        <strain evidence="3">ATCC 50377</strain>
    </source>
</reference>
<dbReference type="Proteomes" id="UP000018208">
    <property type="component" value="Unassembled WGS sequence"/>
</dbReference>
<dbReference type="EMBL" id="AUWU02000004">
    <property type="protein sequence ID" value="KAH0574429.1"/>
    <property type="molecule type" value="Genomic_DNA"/>
</dbReference>
<dbReference type="InterPro" id="IPR016181">
    <property type="entry name" value="Acyl_CoA_acyltransferase"/>
</dbReference>
<dbReference type="PROSITE" id="PS51186">
    <property type="entry name" value="GNAT"/>
    <property type="match status" value="1"/>
</dbReference>
<dbReference type="SUPFAM" id="SSF55729">
    <property type="entry name" value="Acyl-CoA N-acyltransferases (Nat)"/>
    <property type="match status" value="1"/>
</dbReference>
<evidence type="ECO:0000313" key="4">
    <source>
        <dbReference type="Proteomes" id="UP000018208"/>
    </source>
</evidence>
<dbReference type="GO" id="GO:0016747">
    <property type="term" value="F:acyltransferase activity, transferring groups other than amino-acyl groups"/>
    <property type="evidence" value="ECO:0007669"/>
    <property type="project" value="InterPro"/>
</dbReference>
<dbReference type="EMBL" id="KI546085">
    <property type="protein sequence ID" value="EST46063.1"/>
    <property type="molecule type" value="Genomic_DNA"/>
</dbReference>
<accession>V6LP95</accession>
<proteinExistence type="predicted"/>
<name>V6LP95_9EUKA</name>
<sequence length="106" mass="12499">MSESVYDKINNDAIMYKLLLNNQIIGGCRLETTQDCVLLGKIFIIASFRNLGLCTFMMNYVIPLYKHTKLSVWSYAHLQEYYSKFGFRPDSWFIKDLCMIMYKTPE</sequence>
<dbReference type="Gene3D" id="3.40.630.30">
    <property type="match status" value="1"/>
</dbReference>
<evidence type="ECO:0000313" key="2">
    <source>
        <dbReference type="EMBL" id="EST46063.1"/>
    </source>
</evidence>
<organism evidence="2">
    <name type="scientific">Spironucleus salmonicida</name>
    <dbReference type="NCBI Taxonomy" id="348837"/>
    <lineage>
        <taxon>Eukaryota</taxon>
        <taxon>Metamonada</taxon>
        <taxon>Diplomonadida</taxon>
        <taxon>Hexamitidae</taxon>
        <taxon>Hexamitinae</taxon>
        <taxon>Spironucleus</taxon>
    </lineage>
</organism>
<dbReference type="InterPro" id="IPR000182">
    <property type="entry name" value="GNAT_dom"/>
</dbReference>
<dbReference type="VEuPathDB" id="GiardiaDB:SS50377_24387"/>
<evidence type="ECO:0000259" key="1">
    <source>
        <dbReference type="PROSITE" id="PS51186"/>
    </source>
</evidence>
<feature type="domain" description="N-acetyltransferase" evidence="1">
    <location>
        <begin position="1"/>
        <end position="106"/>
    </location>
</feature>
<dbReference type="AlphaFoldDB" id="V6LP95"/>
<gene>
    <name evidence="2" type="ORF">SS50377_14053</name>
    <name evidence="3" type="ORF">SS50377_24387</name>
</gene>
<keyword evidence="4" id="KW-1185">Reference proteome</keyword>
<protein>
    <recommendedName>
        <fullName evidence="1">N-acetyltransferase domain-containing protein</fullName>
    </recommendedName>
</protein>
<evidence type="ECO:0000313" key="3">
    <source>
        <dbReference type="EMBL" id="KAH0574429.1"/>
    </source>
</evidence>
<dbReference type="Pfam" id="PF13673">
    <property type="entry name" value="Acetyltransf_10"/>
    <property type="match status" value="1"/>
</dbReference>
<reference evidence="3" key="2">
    <citation type="submission" date="2020-12" db="EMBL/GenBank/DDBJ databases">
        <title>New Spironucleus salmonicida genome in near-complete chromosomes.</title>
        <authorList>
            <person name="Xu F."/>
            <person name="Kurt Z."/>
            <person name="Jimenez-Gonzalez A."/>
            <person name="Astvaldsson A."/>
            <person name="Andersson J.O."/>
            <person name="Svard S.G."/>
        </authorList>
    </citation>
    <scope>NUCLEOTIDE SEQUENCE</scope>
    <source>
        <strain evidence="3">ATCC 50377</strain>
    </source>
</reference>